<evidence type="ECO:0000313" key="7">
    <source>
        <dbReference type="EMBL" id="CAE4588690.1"/>
    </source>
</evidence>
<feature type="domain" description="PPIase FKBP-type" evidence="6">
    <location>
        <begin position="97"/>
        <end position="187"/>
    </location>
</feature>
<protein>
    <recommendedName>
        <fullName evidence="2 5">peptidylprolyl isomerase</fullName>
        <ecNumber evidence="2 5">5.2.1.8</ecNumber>
    </recommendedName>
</protein>
<evidence type="ECO:0000256" key="1">
    <source>
        <dbReference type="ARBA" id="ARBA00000971"/>
    </source>
</evidence>
<evidence type="ECO:0000256" key="5">
    <source>
        <dbReference type="PROSITE-ProRule" id="PRU00277"/>
    </source>
</evidence>
<dbReference type="InterPro" id="IPR001179">
    <property type="entry name" value="PPIase_FKBP_dom"/>
</dbReference>
<dbReference type="EC" id="5.2.1.8" evidence="2 5"/>
<evidence type="ECO:0000259" key="6">
    <source>
        <dbReference type="PROSITE" id="PS50059"/>
    </source>
</evidence>
<proteinExistence type="predicted"/>
<dbReference type="Gene3D" id="3.10.50.40">
    <property type="match status" value="1"/>
</dbReference>
<dbReference type="GO" id="GO:0003755">
    <property type="term" value="F:peptidyl-prolyl cis-trans isomerase activity"/>
    <property type="evidence" value="ECO:0007669"/>
    <property type="project" value="UniProtKB-KW"/>
</dbReference>
<evidence type="ECO:0000256" key="3">
    <source>
        <dbReference type="ARBA" id="ARBA00023110"/>
    </source>
</evidence>
<keyword evidence="4 5" id="KW-0413">Isomerase</keyword>
<gene>
    <name evidence="7" type="ORF">AMON00008_LOCUS23073</name>
</gene>
<keyword evidence="3 5" id="KW-0697">Rotamase</keyword>
<dbReference type="FunFam" id="3.10.50.40:FF:000006">
    <property type="entry name" value="Peptidyl-prolyl cis-trans isomerase"/>
    <property type="match status" value="1"/>
</dbReference>
<dbReference type="InterPro" id="IPR046357">
    <property type="entry name" value="PPIase_dom_sf"/>
</dbReference>
<comment type="catalytic activity">
    <reaction evidence="1 5">
        <text>[protein]-peptidylproline (omega=180) = [protein]-peptidylproline (omega=0)</text>
        <dbReference type="Rhea" id="RHEA:16237"/>
        <dbReference type="Rhea" id="RHEA-COMP:10747"/>
        <dbReference type="Rhea" id="RHEA-COMP:10748"/>
        <dbReference type="ChEBI" id="CHEBI:83833"/>
        <dbReference type="ChEBI" id="CHEBI:83834"/>
        <dbReference type="EC" id="5.2.1.8"/>
    </reaction>
</comment>
<dbReference type="Pfam" id="PF00254">
    <property type="entry name" value="FKBP_C"/>
    <property type="match status" value="1"/>
</dbReference>
<evidence type="ECO:0000256" key="2">
    <source>
        <dbReference type="ARBA" id="ARBA00013194"/>
    </source>
</evidence>
<organism evidence="7">
    <name type="scientific">Alexandrium monilatum</name>
    <dbReference type="NCBI Taxonomy" id="311494"/>
    <lineage>
        <taxon>Eukaryota</taxon>
        <taxon>Sar</taxon>
        <taxon>Alveolata</taxon>
        <taxon>Dinophyceae</taxon>
        <taxon>Gonyaulacales</taxon>
        <taxon>Pyrocystaceae</taxon>
        <taxon>Alexandrium</taxon>
    </lineage>
</organism>
<evidence type="ECO:0000256" key="4">
    <source>
        <dbReference type="ARBA" id="ARBA00023235"/>
    </source>
</evidence>
<dbReference type="PANTHER" id="PTHR43811:SF19">
    <property type="entry name" value="39 KDA FK506-BINDING NUCLEAR PROTEIN"/>
    <property type="match status" value="1"/>
</dbReference>
<dbReference type="PROSITE" id="PS50059">
    <property type="entry name" value="FKBP_PPIASE"/>
    <property type="match status" value="1"/>
</dbReference>
<dbReference type="AlphaFoldDB" id="A0A7S4QN61"/>
<accession>A0A7S4QN61</accession>
<name>A0A7S4QN61_9DINO</name>
<sequence>MPAPRQQMPRPRAGAQRRLVGAILAFCLIAVAAPGQGFTAPAAPPRRAALASAVVAGLPLAVAAQPAFAVREGFSETPSGLQYKVVKEGTGAKPKKGEKIAADYTGWLEDFESEKKFDSSRDRRQPLEFPVGVGKVIKGWDEALLDMQVGERRQIIVPPQIGYGSKAVGPLPPSSTLYFDVELRAITR</sequence>
<dbReference type="EMBL" id="HBNR01033631">
    <property type="protein sequence ID" value="CAE4588690.1"/>
    <property type="molecule type" value="Transcribed_RNA"/>
</dbReference>
<reference evidence="7" key="1">
    <citation type="submission" date="2021-01" db="EMBL/GenBank/DDBJ databases">
        <authorList>
            <person name="Corre E."/>
            <person name="Pelletier E."/>
            <person name="Niang G."/>
            <person name="Scheremetjew M."/>
            <person name="Finn R."/>
            <person name="Kale V."/>
            <person name="Holt S."/>
            <person name="Cochrane G."/>
            <person name="Meng A."/>
            <person name="Brown T."/>
            <person name="Cohen L."/>
        </authorList>
    </citation>
    <scope>NUCLEOTIDE SEQUENCE</scope>
    <source>
        <strain evidence="7">CCMP3105</strain>
    </source>
</reference>
<dbReference type="PANTHER" id="PTHR43811">
    <property type="entry name" value="FKBP-TYPE PEPTIDYL-PROLYL CIS-TRANS ISOMERASE FKPA"/>
    <property type="match status" value="1"/>
</dbReference>
<dbReference type="SUPFAM" id="SSF54534">
    <property type="entry name" value="FKBP-like"/>
    <property type="match status" value="1"/>
</dbReference>